<dbReference type="EMBL" id="JAHQIW010005881">
    <property type="protein sequence ID" value="KAJ1367405.1"/>
    <property type="molecule type" value="Genomic_DNA"/>
</dbReference>
<proteinExistence type="predicted"/>
<keyword evidence="2" id="KW-1185">Reference proteome</keyword>
<evidence type="ECO:0000313" key="1">
    <source>
        <dbReference type="EMBL" id="KAJ1367405.1"/>
    </source>
</evidence>
<evidence type="ECO:0000313" key="2">
    <source>
        <dbReference type="Proteomes" id="UP001196413"/>
    </source>
</evidence>
<comment type="caution">
    <text evidence="1">The sequence shown here is derived from an EMBL/GenBank/DDBJ whole genome shotgun (WGS) entry which is preliminary data.</text>
</comment>
<dbReference type="Proteomes" id="UP001196413">
    <property type="component" value="Unassembled WGS sequence"/>
</dbReference>
<reference evidence="1" key="1">
    <citation type="submission" date="2021-06" db="EMBL/GenBank/DDBJ databases">
        <title>Parelaphostrongylus tenuis whole genome reference sequence.</title>
        <authorList>
            <person name="Garwood T.J."/>
            <person name="Larsen P.A."/>
            <person name="Fountain-Jones N.M."/>
            <person name="Garbe J.R."/>
            <person name="Macchietto M.G."/>
            <person name="Kania S.A."/>
            <person name="Gerhold R.W."/>
            <person name="Richards J.E."/>
            <person name="Wolf T.M."/>
        </authorList>
    </citation>
    <scope>NUCLEOTIDE SEQUENCE</scope>
    <source>
        <strain evidence="1">MNPRO001-30</strain>
        <tissue evidence="1">Meninges</tissue>
    </source>
</reference>
<organism evidence="1 2">
    <name type="scientific">Parelaphostrongylus tenuis</name>
    <name type="common">Meningeal worm</name>
    <dbReference type="NCBI Taxonomy" id="148309"/>
    <lineage>
        <taxon>Eukaryota</taxon>
        <taxon>Metazoa</taxon>
        <taxon>Ecdysozoa</taxon>
        <taxon>Nematoda</taxon>
        <taxon>Chromadorea</taxon>
        <taxon>Rhabditida</taxon>
        <taxon>Rhabditina</taxon>
        <taxon>Rhabditomorpha</taxon>
        <taxon>Strongyloidea</taxon>
        <taxon>Metastrongylidae</taxon>
        <taxon>Parelaphostrongylus</taxon>
    </lineage>
</organism>
<name>A0AAD5R0L2_PARTN</name>
<accession>A0AAD5R0L2</accession>
<sequence>MCSNVAPRKEKNRSSLRQTSTLSECFTYLPTNDLFLYFSASAKQMGSVLRDPIHSGIVSRVGWTYRCTVPLSSHLSRYQMAIRREVVIGIFRT</sequence>
<protein>
    <submittedName>
        <fullName evidence="1">Uncharacterized protein</fullName>
    </submittedName>
</protein>
<dbReference type="AlphaFoldDB" id="A0AAD5R0L2"/>
<gene>
    <name evidence="1" type="ORF">KIN20_028308</name>
</gene>